<organism evidence="1 2">
    <name type="scientific">Pangasius djambal</name>
    <dbReference type="NCBI Taxonomy" id="1691987"/>
    <lineage>
        <taxon>Eukaryota</taxon>
        <taxon>Metazoa</taxon>
        <taxon>Chordata</taxon>
        <taxon>Craniata</taxon>
        <taxon>Vertebrata</taxon>
        <taxon>Euteleostomi</taxon>
        <taxon>Actinopterygii</taxon>
        <taxon>Neopterygii</taxon>
        <taxon>Teleostei</taxon>
        <taxon>Ostariophysi</taxon>
        <taxon>Siluriformes</taxon>
        <taxon>Pangasiidae</taxon>
        <taxon>Pangasius</taxon>
    </lineage>
</organism>
<gene>
    <name evidence="1" type="ORF">PDJAM_G00218480</name>
</gene>
<evidence type="ECO:0000313" key="2">
    <source>
        <dbReference type="Proteomes" id="UP000830395"/>
    </source>
</evidence>
<dbReference type="EMBL" id="CM040980">
    <property type="protein sequence ID" value="MCJ8733047.1"/>
    <property type="molecule type" value="Genomic_DNA"/>
</dbReference>
<sequence length="318" mass="36145">MLPRRIPFNQIAFATLVGVGGGIYIYRPMFEPNRRNPSAGDKAETENKAQNNMDKVRSIYWEHWTWKLKYILNGTPGNLILTSIKVIHLVQQAALTMSDGDYDYLIKFLALGDSGVGKTSFLYQYTDGKFNSKFITTVGIDFREKRVVYKSNGPDGAAGRGQRIHVQLWDTAGQERFRSLTTAFFRDAMGFLLLFDLTNEQSFLNVRNWMSQLQMHAYCENPDIVLCGNKCDLEDQRFVKEEEARELATKYGIPYFETSAANGENVAQAVEVLLDLIMKRMERCVDRSWIPDGTMRSNGHSGSELVEPPTQEKSKCAC</sequence>
<name>A0ACC5YBP8_9TELE</name>
<dbReference type="Proteomes" id="UP000830395">
    <property type="component" value="Chromosome 6"/>
</dbReference>
<evidence type="ECO:0000313" key="1">
    <source>
        <dbReference type="EMBL" id="MCJ8733047.1"/>
    </source>
</evidence>
<keyword evidence="2" id="KW-1185">Reference proteome</keyword>
<proteinExistence type="predicted"/>
<reference evidence="1" key="1">
    <citation type="submission" date="2020-02" db="EMBL/GenBank/DDBJ databases">
        <title>Genome sequencing of the panga catfish, Pangasius djambal.</title>
        <authorList>
            <person name="Wen M."/>
            <person name="Zahm M."/>
            <person name="Roques C."/>
            <person name="Cabau C."/>
            <person name="Klopp C."/>
            <person name="Donnadieu C."/>
            <person name="Jouanno E."/>
            <person name="Avarre J.-C."/>
            <person name="Campet M."/>
            <person name="Ha T."/>
            <person name="Dugue R."/>
            <person name="Lampietro C."/>
            <person name="Louis A."/>
            <person name="Herpin A."/>
            <person name="Echchiki A."/>
            <person name="Berthelot C."/>
            <person name="Parey E."/>
            <person name="Roest-Crollius H."/>
            <person name="Braasch I."/>
            <person name="Postlethwait J.H."/>
            <person name="Bobe J."/>
            <person name="Montfort J."/>
            <person name="Bouchez O."/>
            <person name="Begum T."/>
            <person name="Schartl M."/>
            <person name="Gustiano R."/>
            <person name="Guiguen Y."/>
        </authorList>
    </citation>
    <scope>NUCLEOTIDE SEQUENCE</scope>
    <source>
        <strain evidence="1">Pdj_M5554</strain>
    </source>
</reference>
<accession>A0ACC5YBP8</accession>
<protein>
    <submittedName>
        <fullName evidence="1">Uncharacterized protein</fullName>
    </submittedName>
</protein>
<comment type="caution">
    <text evidence="1">The sequence shown here is derived from an EMBL/GenBank/DDBJ whole genome shotgun (WGS) entry which is preliminary data.</text>
</comment>